<dbReference type="Proteomes" id="UP000013989">
    <property type="component" value="Unassembled WGS sequence"/>
</dbReference>
<evidence type="ECO:0008006" key="4">
    <source>
        <dbReference type="Google" id="ProtNLM"/>
    </source>
</evidence>
<dbReference type="AlphaFoldDB" id="A0A9W5QKS0"/>
<evidence type="ECO:0000313" key="3">
    <source>
        <dbReference type="Proteomes" id="UP000013989"/>
    </source>
</evidence>
<comment type="caution">
    <text evidence="2">The sequence shown here is derived from an EMBL/GenBank/DDBJ whole genome shotgun (WGS) entry which is preliminary data.</text>
</comment>
<reference evidence="2 3" key="1">
    <citation type="submission" date="2012-12" db="EMBL/GenBank/DDBJ databases">
        <title>The Genome Sequence of Bacillus cereus ISP2954.</title>
        <authorList>
            <consortium name="The Broad Institute Genome Sequencing Platform"/>
            <consortium name="The Broad Institute Genome Sequencing Center for Infectious Disease"/>
            <person name="Feldgarden M."/>
            <person name="Van der Auwera G.A."/>
            <person name="Mahillon J."/>
            <person name="Duprez V."/>
            <person name="Timmery S."/>
            <person name="Mattelet C."/>
            <person name="Dierick K."/>
            <person name="Sun M."/>
            <person name="Yu Z."/>
            <person name="Zhu L."/>
            <person name="Hu X."/>
            <person name="Shank E.B."/>
            <person name="Swiecicka I."/>
            <person name="Hansen B.M."/>
            <person name="Andrup L."/>
            <person name="Walker B."/>
            <person name="Young S.K."/>
            <person name="Zeng Q."/>
            <person name="Gargeya S."/>
            <person name="Fitzgerald M."/>
            <person name="Haas B."/>
            <person name="Abouelleil A."/>
            <person name="Alvarado L."/>
            <person name="Arachchi H.M."/>
            <person name="Berlin A.M."/>
            <person name="Chapman S.B."/>
            <person name="Dewar J."/>
            <person name="Goldberg J."/>
            <person name="Griggs A."/>
            <person name="Gujja S."/>
            <person name="Hansen M."/>
            <person name="Howarth C."/>
            <person name="Imamovic A."/>
            <person name="Larimer J."/>
            <person name="McCowan C."/>
            <person name="Murphy C."/>
            <person name="Neiman D."/>
            <person name="Pearson M."/>
            <person name="Priest M."/>
            <person name="Roberts A."/>
            <person name="Saif S."/>
            <person name="Shea T."/>
            <person name="Sisk P."/>
            <person name="Sykes S."/>
            <person name="Wortman J."/>
            <person name="Nusbaum C."/>
            <person name="Birren B."/>
        </authorList>
    </citation>
    <scope>NUCLEOTIDE SEQUENCE [LARGE SCALE GENOMIC DNA]</scope>
    <source>
        <strain evidence="2 3">ISP2954</strain>
    </source>
</reference>
<evidence type="ECO:0000256" key="1">
    <source>
        <dbReference type="SAM" id="MobiDB-lite"/>
    </source>
</evidence>
<proteinExistence type="predicted"/>
<feature type="compositionally biased region" description="Basic and acidic residues" evidence="1">
    <location>
        <begin position="12"/>
        <end position="48"/>
    </location>
</feature>
<dbReference type="RefSeq" id="WP_000501912.1">
    <property type="nucleotide sequence ID" value="NZ_KB976745.1"/>
</dbReference>
<organism evidence="2 3">
    <name type="scientific">Bacillus cereus ISP2954</name>
    <dbReference type="NCBI Taxonomy" id="1053215"/>
    <lineage>
        <taxon>Bacteria</taxon>
        <taxon>Bacillati</taxon>
        <taxon>Bacillota</taxon>
        <taxon>Bacilli</taxon>
        <taxon>Bacillales</taxon>
        <taxon>Bacillaceae</taxon>
        <taxon>Bacillus</taxon>
        <taxon>Bacillus cereus group</taxon>
    </lineage>
</organism>
<feature type="region of interest" description="Disordered" evidence="1">
    <location>
        <begin position="1"/>
        <end position="48"/>
    </location>
</feature>
<name>A0A9W5QKS0_BACCE</name>
<dbReference type="EMBL" id="AHEJ01000024">
    <property type="protein sequence ID" value="EOP71717.1"/>
    <property type="molecule type" value="Genomic_DNA"/>
</dbReference>
<evidence type="ECO:0000313" key="2">
    <source>
        <dbReference type="EMBL" id="EOP71717.1"/>
    </source>
</evidence>
<gene>
    <name evidence="2" type="ORF">IGU_00263</name>
</gene>
<sequence length="137" mass="15320">MGCSNLSSSKPTDTKESATIQLKEKDIQEIRLDSAGKDSHSKSTTDNEEITKAIKTAIETGTPKEISLDKQTKDSIHTNMTVTLKDDSKEQYFVLINDKNEITIAKDTDKKHTQGILLNNKDSKLIDKFFTNKNSLD</sequence>
<accession>A0A9W5QKS0</accession>
<feature type="compositionally biased region" description="Polar residues" evidence="1">
    <location>
        <begin position="1"/>
        <end position="11"/>
    </location>
</feature>
<protein>
    <recommendedName>
        <fullName evidence="4">Lipoprotein</fullName>
    </recommendedName>
</protein>